<dbReference type="Proteomes" id="UP001497600">
    <property type="component" value="Chromosome H"/>
</dbReference>
<evidence type="ECO:0000256" key="11">
    <source>
        <dbReference type="SAM" id="MobiDB-lite"/>
    </source>
</evidence>
<evidence type="ECO:0000256" key="8">
    <source>
        <dbReference type="ARBA" id="ARBA00023163"/>
    </source>
</evidence>
<feature type="compositionally biased region" description="Polar residues" evidence="11">
    <location>
        <begin position="39"/>
        <end position="55"/>
    </location>
</feature>
<evidence type="ECO:0000259" key="14">
    <source>
        <dbReference type="PROSITE" id="PS51061"/>
    </source>
</evidence>
<accession>A0ABP0ENK4</accession>
<organism evidence="15 16">
    <name type="scientific">[Candida] anglica</name>
    <dbReference type="NCBI Taxonomy" id="148631"/>
    <lineage>
        <taxon>Eukaryota</taxon>
        <taxon>Fungi</taxon>
        <taxon>Dikarya</taxon>
        <taxon>Ascomycota</taxon>
        <taxon>Saccharomycotina</taxon>
        <taxon>Pichiomycetes</taxon>
        <taxon>Debaryomycetaceae</taxon>
        <taxon>Kurtzmaniella</taxon>
    </lineage>
</organism>
<evidence type="ECO:0000256" key="10">
    <source>
        <dbReference type="PROSITE-ProRule" id="PRU00175"/>
    </source>
</evidence>
<evidence type="ECO:0000313" key="16">
    <source>
        <dbReference type="Proteomes" id="UP001497600"/>
    </source>
</evidence>
<reference evidence="15 16" key="1">
    <citation type="submission" date="2024-01" db="EMBL/GenBank/DDBJ databases">
        <authorList>
            <consortium name="Genoscope - CEA"/>
            <person name="William W."/>
        </authorList>
    </citation>
    <scope>NUCLEOTIDE SEQUENCE [LARGE SCALE GENOMIC DNA]</scope>
    <source>
        <strain evidence="15 16">29B2s-10</strain>
    </source>
</reference>
<feature type="compositionally biased region" description="Acidic residues" evidence="11">
    <location>
        <begin position="59"/>
        <end position="77"/>
    </location>
</feature>
<evidence type="ECO:0000256" key="7">
    <source>
        <dbReference type="ARBA" id="ARBA00023015"/>
    </source>
</evidence>
<keyword evidence="5 10" id="KW-0863">Zinc-finger</keyword>
<gene>
    <name evidence="15" type="primary">FAP1</name>
    <name evidence="15" type="ORF">CAAN4_H01068</name>
</gene>
<protein>
    <submittedName>
        <fullName evidence="15">FKBP12-associated protein 1</fullName>
    </submittedName>
</protein>
<dbReference type="SMART" id="SM00438">
    <property type="entry name" value="ZnF_NFX"/>
    <property type="match status" value="6"/>
</dbReference>
<dbReference type="PROSITE" id="PS51061">
    <property type="entry name" value="R3H"/>
    <property type="match status" value="1"/>
</dbReference>
<evidence type="ECO:0000256" key="9">
    <source>
        <dbReference type="ARBA" id="ARBA00023242"/>
    </source>
</evidence>
<evidence type="ECO:0000256" key="5">
    <source>
        <dbReference type="ARBA" id="ARBA00022771"/>
    </source>
</evidence>
<comment type="similarity">
    <text evidence="2">Belongs to the NFX1 family.</text>
</comment>
<evidence type="ECO:0000259" key="12">
    <source>
        <dbReference type="PROSITE" id="PS50016"/>
    </source>
</evidence>
<sequence length="1008" mass="112699">MEENSPDSLPQRHSLSEEDSNNPVIEIEEHTSREEVTLSADQSDSGSLLTTDQTYSSSSEEDETSEDDEDDEEEGEESLANSIMQDIQAGTYTCLVCTSEIDAFSKIWSCDGCYRVYDLDCIRDWATRGSSTDKSKKNWRCPACNIETNSVPKKFTCWCGKVTNPNPNQLMPFSCGNPCNEPYKECIHSCGSQCHPAMHPVCGAMGPMMKCACGKSERQLPCLITPYKDGWQCNSPCDTVLCTSGHKCKGACHSGFCGPCDESVPSKCYCGKSTVDVLCSDRLPKKCHDQSGENWIGYTECKEITTIFHDCGVHSEEFSCQPLPEQTPICKFSPTEIKTCHCGKTKVDPLKRTKCTDEIPECENVCGKVLPCGCQCKMKCHSGECVCFNVLEKSCSCGNQDFLVRCSFLQAGYTPKCKHKCSVLLNCRKHYHKEICCSYEQVGLKREREKKKAVRNGIRSSLADDNEIMTIEPAHICTRTCNRLKSCGLHQCEGLCHNGPCGVCLESSSEDLVCHCGKTVIPAPVRCGTKIECHEQCRRPKDCGHRLEPHKCHENDIECPKCTKLVTKECNCGSRKEMPNVLCSQTNVSCGRICQVPKNCGHACLKVCSEKCTKDNVHSSSTLCQSMCNSVRINCPHLCKQKCHFNKVGKSKKCDATICSEPILLKCSCGRKSKSVKCGSSLNDTSRIGDVLECDEECLSAIRDAELKKAFNLTNEQLSLEEEILYPDSVLTVFEKQRNWCSRVETKLREFVQQYTSSVDEESDDSLPKVRKSYHFPPGSSPQRKFIHELADSYKLYSESQDKEPQRSVFIVITPYTTIPVLSISSAIQRKREIIAENTKAEELKQNVIQESKCNAILIQDAFFGITKDELDKELKKVLETTKLEGIEIQWLKGSSYVATSPQILENVDEIIENDLYLLMKSFKSIIRDKSLAFDCKLCLVDKNVEYILKTDEKLRVKEKPVEVTVDGFNTESDTTSIETPSPESVSVNEEEAANLNDTTLEVETSLD</sequence>
<keyword evidence="8" id="KW-0804">Transcription</keyword>
<evidence type="ECO:0000259" key="13">
    <source>
        <dbReference type="PROSITE" id="PS50089"/>
    </source>
</evidence>
<dbReference type="SUPFAM" id="SSF57850">
    <property type="entry name" value="RING/U-box"/>
    <property type="match status" value="1"/>
</dbReference>
<dbReference type="InterPro" id="IPR019787">
    <property type="entry name" value="Znf_PHD-finger"/>
</dbReference>
<keyword evidence="7" id="KW-0805">Transcription regulation</keyword>
<proteinExistence type="inferred from homology"/>
<feature type="compositionally biased region" description="Polar residues" evidence="11">
    <location>
        <begin position="1"/>
        <end position="13"/>
    </location>
</feature>
<feature type="domain" description="PHD-type" evidence="12">
    <location>
        <begin position="91"/>
        <end position="147"/>
    </location>
</feature>
<dbReference type="PANTHER" id="PTHR12360:SF12">
    <property type="entry name" value="TRANSCRIPTIONAL REPRESSOR NF-X1"/>
    <property type="match status" value="1"/>
</dbReference>
<dbReference type="Pfam" id="PF01424">
    <property type="entry name" value="R3H"/>
    <property type="match status" value="1"/>
</dbReference>
<feature type="domain" description="R3H" evidence="14">
    <location>
        <begin position="738"/>
        <end position="815"/>
    </location>
</feature>
<dbReference type="PANTHER" id="PTHR12360">
    <property type="entry name" value="NUCLEAR TRANSCRIPTION FACTOR, X-BOX BINDING 1 NFX1"/>
    <property type="match status" value="1"/>
</dbReference>
<dbReference type="Gene3D" id="3.30.1370.50">
    <property type="entry name" value="R3H-like domain"/>
    <property type="match status" value="1"/>
</dbReference>
<dbReference type="EMBL" id="OZ004260">
    <property type="protein sequence ID" value="CAK7920312.1"/>
    <property type="molecule type" value="Genomic_DNA"/>
</dbReference>
<evidence type="ECO:0000256" key="6">
    <source>
        <dbReference type="ARBA" id="ARBA00022833"/>
    </source>
</evidence>
<evidence type="ECO:0000256" key="1">
    <source>
        <dbReference type="ARBA" id="ARBA00004123"/>
    </source>
</evidence>
<keyword evidence="9" id="KW-0539">Nucleus</keyword>
<name>A0ABP0ENK4_9ASCO</name>
<dbReference type="SMART" id="SM00393">
    <property type="entry name" value="R3H"/>
    <property type="match status" value="1"/>
</dbReference>
<dbReference type="PROSITE" id="PS50016">
    <property type="entry name" value="ZF_PHD_2"/>
    <property type="match status" value="1"/>
</dbReference>
<keyword evidence="4" id="KW-0677">Repeat</keyword>
<evidence type="ECO:0000313" key="15">
    <source>
        <dbReference type="EMBL" id="CAK7920312.1"/>
    </source>
</evidence>
<dbReference type="InterPro" id="IPR001841">
    <property type="entry name" value="Znf_RING"/>
</dbReference>
<evidence type="ECO:0000256" key="3">
    <source>
        <dbReference type="ARBA" id="ARBA00022723"/>
    </source>
</evidence>
<keyword evidence="16" id="KW-1185">Reference proteome</keyword>
<feature type="region of interest" description="Disordered" evidence="11">
    <location>
        <begin position="968"/>
        <end position="1008"/>
    </location>
</feature>
<dbReference type="PROSITE" id="PS50089">
    <property type="entry name" value="ZF_RING_2"/>
    <property type="match status" value="1"/>
</dbReference>
<evidence type="ECO:0000256" key="4">
    <source>
        <dbReference type="ARBA" id="ARBA00022737"/>
    </source>
</evidence>
<feature type="region of interest" description="Disordered" evidence="11">
    <location>
        <begin position="1"/>
        <end position="79"/>
    </location>
</feature>
<dbReference type="InterPro" id="IPR036867">
    <property type="entry name" value="R3H_dom_sf"/>
</dbReference>
<keyword evidence="6" id="KW-0862">Zinc</keyword>
<evidence type="ECO:0000256" key="2">
    <source>
        <dbReference type="ARBA" id="ARBA00007269"/>
    </source>
</evidence>
<keyword evidence="3" id="KW-0479">Metal-binding</keyword>
<dbReference type="InterPro" id="IPR000967">
    <property type="entry name" value="Znf_NFX1"/>
</dbReference>
<feature type="domain" description="RING-type" evidence="13">
    <location>
        <begin position="94"/>
        <end position="145"/>
    </location>
</feature>
<feature type="compositionally biased region" description="Polar residues" evidence="11">
    <location>
        <begin position="968"/>
        <end position="980"/>
    </location>
</feature>
<dbReference type="InterPro" id="IPR001374">
    <property type="entry name" value="R3H_dom"/>
</dbReference>
<dbReference type="SUPFAM" id="SSF82708">
    <property type="entry name" value="R3H domain"/>
    <property type="match status" value="1"/>
</dbReference>
<dbReference type="InterPro" id="IPR034078">
    <property type="entry name" value="NFX1_fam"/>
</dbReference>
<comment type="subcellular location">
    <subcellularLocation>
        <location evidence="1">Nucleus</location>
    </subcellularLocation>
</comment>
<feature type="compositionally biased region" description="Polar residues" evidence="11">
    <location>
        <begin position="996"/>
        <end position="1008"/>
    </location>
</feature>
<feature type="compositionally biased region" description="Basic and acidic residues" evidence="11">
    <location>
        <begin position="27"/>
        <end position="36"/>
    </location>
</feature>
<dbReference type="CDD" id="cd06008">
    <property type="entry name" value="NF-X1-zinc-finger"/>
    <property type="match status" value="3"/>
</dbReference>